<comment type="caution">
    <text evidence="1">The sequence shown here is derived from an EMBL/GenBank/DDBJ whole genome shotgun (WGS) entry which is preliminary data.</text>
</comment>
<accession>A0ACC1BCH1</accession>
<dbReference type="Proteomes" id="UP001164250">
    <property type="component" value="Chromosome 5"/>
</dbReference>
<evidence type="ECO:0000313" key="1">
    <source>
        <dbReference type="EMBL" id="KAJ0096671.1"/>
    </source>
</evidence>
<dbReference type="EMBL" id="CM047901">
    <property type="protein sequence ID" value="KAJ0096671.1"/>
    <property type="molecule type" value="Genomic_DNA"/>
</dbReference>
<proteinExistence type="predicted"/>
<reference evidence="2" key="1">
    <citation type="journal article" date="2023" name="G3 (Bethesda)">
        <title>Genome assembly and association tests identify interacting loci associated with vigor, precocity, and sex in interspecific pistachio rootstocks.</title>
        <authorList>
            <person name="Palmer W."/>
            <person name="Jacygrad E."/>
            <person name="Sagayaradj S."/>
            <person name="Cavanaugh K."/>
            <person name="Han R."/>
            <person name="Bertier L."/>
            <person name="Beede B."/>
            <person name="Kafkas S."/>
            <person name="Golino D."/>
            <person name="Preece J."/>
            <person name="Michelmore R."/>
        </authorList>
    </citation>
    <scope>NUCLEOTIDE SEQUENCE [LARGE SCALE GENOMIC DNA]</scope>
</reference>
<sequence>MVPKISDFGMAKLFEIDQTHGDTNRVVGTFGYMAPEYLKHGQFSVKSDVFSFGVLVLEIAWRNWNEGTALNLIDPNLRVGSSSEMMRCIRIGLLCVQENVANRPTMASVVLMLTSCSLSLPVPLKPAFFMQSNSKEYDSESPMLDHNGNYVQPSLNEVSITELEGR</sequence>
<organism evidence="1 2">
    <name type="scientific">Pistacia atlantica</name>
    <dbReference type="NCBI Taxonomy" id="434234"/>
    <lineage>
        <taxon>Eukaryota</taxon>
        <taxon>Viridiplantae</taxon>
        <taxon>Streptophyta</taxon>
        <taxon>Embryophyta</taxon>
        <taxon>Tracheophyta</taxon>
        <taxon>Spermatophyta</taxon>
        <taxon>Magnoliopsida</taxon>
        <taxon>eudicotyledons</taxon>
        <taxon>Gunneridae</taxon>
        <taxon>Pentapetalae</taxon>
        <taxon>rosids</taxon>
        <taxon>malvids</taxon>
        <taxon>Sapindales</taxon>
        <taxon>Anacardiaceae</taxon>
        <taxon>Pistacia</taxon>
    </lineage>
</organism>
<name>A0ACC1BCH1_9ROSI</name>
<protein>
    <submittedName>
        <fullName evidence="1">Uncharacterized protein</fullName>
    </submittedName>
</protein>
<gene>
    <name evidence="1" type="ORF">Patl1_27492</name>
</gene>
<keyword evidence="2" id="KW-1185">Reference proteome</keyword>
<evidence type="ECO:0000313" key="2">
    <source>
        <dbReference type="Proteomes" id="UP001164250"/>
    </source>
</evidence>